<keyword evidence="2" id="KW-1185">Reference proteome</keyword>
<sequence length="102" mass="11602">METQPTIPDPTSWHFQGTWCSPKWPKVHLNPVPGLVLPKAEDQDLERHCAVLPPCPSSYPWPPKVFQRSGGCLQRGWLCSKYPSGMNHTEHRRSADPLVTKF</sequence>
<dbReference type="EMBL" id="OX459946">
    <property type="protein sequence ID" value="CAI9153297.1"/>
    <property type="molecule type" value="Genomic_DNA"/>
</dbReference>
<reference evidence="1" key="1">
    <citation type="submission" date="2023-04" db="EMBL/GenBank/DDBJ databases">
        <authorList>
            <consortium name="ELIXIR-Norway"/>
        </authorList>
    </citation>
    <scope>NUCLEOTIDE SEQUENCE [LARGE SCALE GENOMIC DNA]</scope>
</reference>
<dbReference type="Proteomes" id="UP001176941">
    <property type="component" value="Chromosome 10"/>
</dbReference>
<proteinExistence type="predicted"/>
<name>A0ABN8XYA2_RANTA</name>
<protein>
    <submittedName>
        <fullName evidence="1">Uncharacterized protein</fullName>
    </submittedName>
</protein>
<evidence type="ECO:0000313" key="2">
    <source>
        <dbReference type="Proteomes" id="UP001176941"/>
    </source>
</evidence>
<accession>A0ABN8XYA2</accession>
<gene>
    <name evidence="1" type="ORF">MRATA1EN1_LOCUS2259</name>
</gene>
<organism evidence="1 2">
    <name type="scientific">Rangifer tarandus platyrhynchus</name>
    <name type="common">Svalbard reindeer</name>
    <dbReference type="NCBI Taxonomy" id="3082113"/>
    <lineage>
        <taxon>Eukaryota</taxon>
        <taxon>Metazoa</taxon>
        <taxon>Chordata</taxon>
        <taxon>Craniata</taxon>
        <taxon>Vertebrata</taxon>
        <taxon>Euteleostomi</taxon>
        <taxon>Mammalia</taxon>
        <taxon>Eutheria</taxon>
        <taxon>Laurasiatheria</taxon>
        <taxon>Artiodactyla</taxon>
        <taxon>Ruminantia</taxon>
        <taxon>Pecora</taxon>
        <taxon>Cervidae</taxon>
        <taxon>Odocoileinae</taxon>
        <taxon>Rangifer</taxon>
    </lineage>
</organism>
<evidence type="ECO:0000313" key="1">
    <source>
        <dbReference type="EMBL" id="CAI9153297.1"/>
    </source>
</evidence>